<dbReference type="EMBL" id="CP000155">
    <property type="protein sequence ID" value="ABC29074.1"/>
    <property type="molecule type" value="Genomic_DNA"/>
</dbReference>
<keyword evidence="2" id="KW-1185">Reference proteome</keyword>
<evidence type="ECO:0000313" key="2">
    <source>
        <dbReference type="Proteomes" id="UP000000238"/>
    </source>
</evidence>
<gene>
    <name evidence="1" type="ordered locus">HCH_02248</name>
</gene>
<reference evidence="1 2" key="1">
    <citation type="journal article" date="2005" name="Nucleic Acids Res.">
        <title>Genomic blueprint of Hahella chejuensis, a marine microbe producing an algicidal agent.</title>
        <authorList>
            <person name="Jeong H."/>
            <person name="Yim J.H."/>
            <person name="Lee C."/>
            <person name="Choi S.-H."/>
            <person name="Park Y.K."/>
            <person name="Yoon S.H."/>
            <person name="Hur C.-G."/>
            <person name="Kang H.-Y."/>
            <person name="Kim D."/>
            <person name="Lee H.H."/>
            <person name="Park K.H."/>
            <person name="Park S.-H."/>
            <person name="Park H.-S."/>
            <person name="Lee H.K."/>
            <person name="Oh T.K."/>
            <person name="Kim J.F."/>
        </authorList>
    </citation>
    <scope>NUCLEOTIDE SEQUENCE [LARGE SCALE GENOMIC DNA]</scope>
    <source>
        <strain evidence="1 2">KCTC 2396</strain>
    </source>
</reference>
<organism evidence="1 2">
    <name type="scientific">Hahella chejuensis (strain KCTC 2396)</name>
    <dbReference type="NCBI Taxonomy" id="349521"/>
    <lineage>
        <taxon>Bacteria</taxon>
        <taxon>Pseudomonadati</taxon>
        <taxon>Pseudomonadota</taxon>
        <taxon>Gammaproteobacteria</taxon>
        <taxon>Oceanospirillales</taxon>
        <taxon>Hahellaceae</taxon>
        <taxon>Hahella</taxon>
    </lineage>
</organism>
<dbReference type="OrthoDB" id="6358750at2"/>
<proteinExistence type="predicted"/>
<dbReference type="KEGG" id="hch:HCH_02248"/>
<dbReference type="AlphaFoldDB" id="Q2SJV0"/>
<dbReference type="RefSeq" id="WP_011396143.1">
    <property type="nucleotide sequence ID" value="NC_007645.1"/>
</dbReference>
<sequence>MDLIPQGTWRTLLCLLPALGHPVAHSELKPMADQEMGEISAQSALEFSATDINYNLSQLTGVEFIKNPGIGFTRVEQRTQTESVDATVYRLQLNGSGELHAFAEELTLGDYGGANNSIYKDENGQGVPDVALRNFGFGKSAQEPFVFEDPYLEIQKQHHADGTDTIRGIRFGFGRVDGSTPVTIDSISGYIPALSIMADLGGLVRSQIYGSGTKDTFVNIIGYMPDGSGNYPQTPAPGEWVCNGGMCGFTPDNVGLTGNAGIGYSYGGKELNLSNVTSLDYHNVKNFYISFVQGAGNLMSNQNGSINGAMWSQHLEGIIPDSRPDLPGWNFGIPFNDPNNPTDGYLEAHTDVGPTLQQIFFGVGDDNPRMGYQNNKLF</sequence>
<evidence type="ECO:0000313" key="1">
    <source>
        <dbReference type="EMBL" id="ABC29074.1"/>
    </source>
</evidence>
<dbReference type="HOGENOM" id="CLU_731076_0_0_6"/>
<protein>
    <submittedName>
        <fullName evidence="1">Uncharacterized protein</fullName>
    </submittedName>
</protein>
<name>Q2SJV0_HAHCH</name>
<dbReference type="STRING" id="349521.HCH_02248"/>
<accession>Q2SJV0</accession>
<dbReference type="Proteomes" id="UP000000238">
    <property type="component" value="Chromosome"/>
</dbReference>